<dbReference type="Pfam" id="PF04014">
    <property type="entry name" value="MazE_antitoxin"/>
    <property type="match status" value="1"/>
</dbReference>
<dbReference type="Gene3D" id="2.10.260.10">
    <property type="match status" value="1"/>
</dbReference>
<evidence type="ECO:0000259" key="1">
    <source>
        <dbReference type="SMART" id="SM00966"/>
    </source>
</evidence>
<evidence type="ECO:0000313" key="2">
    <source>
        <dbReference type="EMBL" id="SFJ43669.1"/>
    </source>
</evidence>
<dbReference type="SUPFAM" id="SSF89447">
    <property type="entry name" value="AbrB/MazE/MraZ-like"/>
    <property type="match status" value="1"/>
</dbReference>
<dbReference type="InterPro" id="IPR007159">
    <property type="entry name" value="SpoVT-AbrB_dom"/>
</dbReference>
<protein>
    <submittedName>
        <fullName evidence="2">Antitoxin MazE</fullName>
    </submittedName>
</protein>
<organism evidence="2 3">
    <name type="scientific">Thermoflavimicrobium dichotomicum</name>
    <dbReference type="NCBI Taxonomy" id="46223"/>
    <lineage>
        <taxon>Bacteria</taxon>
        <taxon>Bacillati</taxon>
        <taxon>Bacillota</taxon>
        <taxon>Bacilli</taxon>
        <taxon>Bacillales</taxon>
        <taxon>Thermoactinomycetaceae</taxon>
        <taxon>Thermoflavimicrobium</taxon>
    </lineage>
</organism>
<dbReference type="AlphaFoldDB" id="A0A1I3RDB9"/>
<dbReference type="STRING" id="46223.SAMN05421852_109119"/>
<dbReference type="NCBIfam" id="TIGR01439">
    <property type="entry name" value="lp_hng_hel_AbrB"/>
    <property type="match status" value="1"/>
</dbReference>
<dbReference type="SMART" id="SM00966">
    <property type="entry name" value="SpoVT_AbrB"/>
    <property type="match status" value="1"/>
</dbReference>
<keyword evidence="3" id="KW-1185">Reference proteome</keyword>
<dbReference type="InterPro" id="IPR037914">
    <property type="entry name" value="SpoVT-AbrB_sf"/>
</dbReference>
<dbReference type="EMBL" id="FORR01000009">
    <property type="protein sequence ID" value="SFJ43669.1"/>
    <property type="molecule type" value="Genomic_DNA"/>
</dbReference>
<accession>A0A1I3RDB9</accession>
<reference evidence="2 3" key="1">
    <citation type="submission" date="2016-10" db="EMBL/GenBank/DDBJ databases">
        <authorList>
            <person name="de Groot N.N."/>
        </authorList>
    </citation>
    <scope>NUCLEOTIDE SEQUENCE [LARGE SCALE GENOMIC DNA]</scope>
    <source>
        <strain evidence="2 3">DSM 44778</strain>
    </source>
</reference>
<dbReference type="Proteomes" id="UP000199545">
    <property type="component" value="Unassembled WGS sequence"/>
</dbReference>
<proteinExistence type="predicted"/>
<dbReference type="GO" id="GO:0003677">
    <property type="term" value="F:DNA binding"/>
    <property type="evidence" value="ECO:0007669"/>
    <property type="project" value="InterPro"/>
</dbReference>
<evidence type="ECO:0000313" key="3">
    <source>
        <dbReference type="Proteomes" id="UP000199545"/>
    </source>
</evidence>
<sequence length="86" mass="9780">MEIKGYRKAGRMGNSLGIEIPKEIAEKLNIKAGDDFEVTANTETGEITIRHVKKIPLAGGLTPEMEKELEDIFKRYENTFKNLKDR</sequence>
<gene>
    <name evidence="2" type="ORF">SAMN05421852_109119</name>
</gene>
<name>A0A1I3RDB9_9BACL</name>
<feature type="domain" description="SpoVT-AbrB" evidence="1">
    <location>
        <begin position="10"/>
        <end position="57"/>
    </location>
</feature>